<feature type="compositionally biased region" description="Low complexity" evidence="7">
    <location>
        <begin position="895"/>
        <end position="914"/>
    </location>
</feature>
<feature type="compositionally biased region" description="Pro residues" evidence="7">
    <location>
        <begin position="108"/>
        <end position="122"/>
    </location>
</feature>
<dbReference type="InterPro" id="IPR050115">
    <property type="entry name" value="Proteasome_alpha"/>
</dbReference>
<feature type="compositionally biased region" description="Basic and acidic residues" evidence="7">
    <location>
        <begin position="861"/>
        <end position="871"/>
    </location>
</feature>
<dbReference type="Proteomes" id="UP000775547">
    <property type="component" value="Unassembled WGS sequence"/>
</dbReference>
<dbReference type="PANTHER" id="PTHR11599">
    <property type="entry name" value="PROTEASOME SUBUNIT ALPHA/BETA"/>
    <property type="match status" value="1"/>
</dbReference>
<feature type="compositionally biased region" description="Pro residues" evidence="7">
    <location>
        <begin position="220"/>
        <end position="235"/>
    </location>
</feature>
<feature type="compositionally biased region" description="Low complexity" evidence="7">
    <location>
        <begin position="56"/>
        <end position="65"/>
    </location>
</feature>
<feature type="compositionally biased region" description="Basic and acidic residues" evidence="7">
    <location>
        <begin position="612"/>
        <end position="621"/>
    </location>
</feature>
<comment type="subcellular location">
    <subcellularLocation>
        <location evidence="2">Cytoplasm</location>
    </subcellularLocation>
    <subcellularLocation>
        <location evidence="1">Nucleus</location>
    </subcellularLocation>
</comment>
<evidence type="ECO:0000256" key="5">
    <source>
        <dbReference type="ARBA" id="ARBA00023242"/>
    </source>
</evidence>
<dbReference type="GO" id="GO:0005634">
    <property type="term" value="C:nucleus"/>
    <property type="evidence" value="ECO:0007669"/>
    <property type="project" value="UniProtKB-SubCell"/>
</dbReference>
<evidence type="ECO:0000313" key="10">
    <source>
        <dbReference type="Proteomes" id="UP000775547"/>
    </source>
</evidence>
<evidence type="ECO:0000313" key="9">
    <source>
        <dbReference type="EMBL" id="KAG5644587.1"/>
    </source>
</evidence>
<dbReference type="GO" id="GO:0019773">
    <property type="term" value="C:proteasome core complex, alpha-subunit complex"/>
    <property type="evidence" value="ECO:0007669"/>
    <property type="project" value="UniProtKB-UniRule"/>
</dbReference>
<dbReference type="InterPro" id="IPR035144">
    <property type="entry name" value="Proteasome_alpha1"/>
</dbReference>
<dbReference type="PROSITE" id="PS00388">
    <property type="entry name" value="PROTEASOME_ALPHA_1"/>
    <property type="match status" value="1"/>
</dbReference>
<dbReference type="SMART" id="SM00948">
    <property type="entry name" value="Proteasome_A_N"/>
    <property type="match status" value="1"/>
</dbReference>
<feature type="compositionally biased region" description="Basic and acidic residues" evidence="7">
    <location>
        <begin position="630"/>
        <end position="640"/>
    </location>
</feature>
<feature type="region of interest" description="Disordered" evidence="7">
    <location>
        <begin position="754"/>
        <end position="817"/>
    </location>
</feature>
<evidence type="ECO:0000256" key="6">
    <source>
        <dbReference type="PROSITE-ProRule" id="PRU00808"/>
    </source>
</evidence>
<feature type="compositionally biased region" description="Basic and acidic residues" evidence="7">
    <location>
        <begin position="389"/>
        <end position="399"/>
    </location>
</feature>
<feature type="compositionally biased region" description="Polar residues" evidence="7">
    <location>
        <begin position="374"/>
        <end position="386"/>
    </location>
</feature>
<feature type="compositionally biased region" description="Low complexity" evidence="7">
    <location>
        <begin position="150"/>
        <end position="182"/>
    </location>
</feature>
<dbReference type="FunFam" id="3.60.20.10:FF:000016">
    <property type="entry name" value="Proteasome subunit alpha type-6"/>
    <property type="match status" value="1"/>
</dbReference>
<dbReference type="Gene3D" id="3.60.20.10">
    <property type="entry name" value="Glutamine Phosphoribosylpyrophosphate, subunit 1, domain 1"/>
    <property type="match status" value="1"/>
</dbReference>
<comment type="similarity">
    <text evidence="6">Belongs to the peptidase T1A family.</text>
</comment>
<name>A0A9P7GCA8_9AGAR</name>
<comment type="caution">
    <text evidence="9">The sequence shown here is derived from an EMBL/GenBank/DDBJ whole genome shotgun (WGS) entry which is preliminary data.</text>
</comment>
<evidence type="ECO:0000259" key="8">
    <source>
        <dbReference type="PROSITE" id="PS00388"/>
    </source>
</evidence>
<feature type="region of interest" description="Disordered" evidence="7">
    <location>
        <begin position="861"/>
        <end position="932"/>
    </location>
</feature>
<dbReference type="InterPro" id="IPR023332">
    <property type="entry name" value="Proteasome_alpha-type"/>
</dbReference>
<keyword evidence="10" id="KW-1185">Reference proteome</keyword>
<evidence type="ECO:0000256" key="3">
    <source>
        <dbReference type="ARBA" id="ARBA00022490"/>
    </source>
</evidence>
<dbReference type="GO" id="GO:0005737">
    <property type="term" value="C:cytoplasm"/>
    <property type="evidence" value="ECO:0007669"/>
    <property type="project" value="UniProtKB-SubCell"/>
</dbReference>
<feature type="compositionally biased region" description="Polar residues" evidence="7">
    <location>
        <begin position="648"/>
        <end position="660"/>
    </location>
</feature>
<feature type="domain" description="Proteasome alpha-type subunits" evidence="8">
    <location>
        <begin position="1222"/>
        <end position="1244"/>
    </location>
</feature>
<organism evidence="9 10">
    <name type="scientific">Asterophora parasitica</name>
    <dbReference type="NCBI Taxonomy" id="117018"/>
    <lineage>
        <taxon>Eukaryota</taxon>
        <taxon>Fungi</taxon>
        <taxon>Dikarya</taxon>
        <taxon>Basidiomycota</taxon>
        <taxon>Agaricomycotina</taxon>
        <taxon>Agaricomycetes</taxon>
        <taxon>Agaricomycetidae</taxon>
        <taxon>Agaricales</taxon>
        <taxon>Tricholomatineae</taxon>
        <taxon>Lyophyllaceae</taxon>
        <taxon>Asterophora</taxon>
    </lineage>
</organism>
<evidence type="ECO:0000256" key="7">
    <source>
        <dbReference type="SAM" id="MobiDB-lite"/>
    </source>
</evidence>
<feature type="region of interest" description="Disordered" evidence="7">
    <location>
        <begin position="423"/>
        <end position="722"/>
    </location>
</feature>
<dbReference type="EMBL" id="JABCKV010000065">
    <property type="protein sequence ID" value="KAG5644587.1"/>
    <property type="molecule type" value="Genomic_DNA"/>
</dbReference>
<accession>A0A9P7GCA8</accession>
<evidence type="ECO:0000256" key="2">
    <source>
        <dbReference type="ARBA" id="ARBA00004496"/>
    </source>
</evidence>
<feature type="compositionally biased region" description="Pro residues" evidence="7">
    <location>
        <begin position="15"/>
        <end position="29"/>
    </location>
</feature>
<keyword evidence="3" id="KW-0963">Cytoplasm</keyword>
<dbReference type="InterPro" id="IPR000426">
    <property type="entry name" value="Proteasome_asu_N"/>
</dbReference>
<feature type="compositionally biased region" description="Polar residues" evidence="7">
    <location>
        <begin position="532"/>
        <end position="543"/>
    </location>
</feature>
<dbReference type="GO" id="GO:0006511">
    <property type="term" value="P:ubiquitin-dependent protein catabolic process"/>
    <property type="evidence" value="ECO:0007669"/>
    <property type="project" value="InterPro"/>
</dbReference>
<feature type="region of interest" description="Disordered" evidence="7">
    <location>
        <begin position="1"/>
        <end position="399"/>
    </location>
</feature>
<keyword evidence="4 6" id="KW-0647">Proteasome</keyword>
<feature type="compositionally biased region" description="Low complexity" evidence="7">
    <location>
        <begin position="770"/>
        <end position="794"/>
    </location>
</feature>
<dbReference type="CDD" id="cd03749">
    <property type="entry name" value="proteasome_alpha_type_1"/>
    <property type="match status" value="1"/>
</dbReference>
<feature type="compositionally biased region" description="Gly residues" evidence="7">
    <location>
        <begin position="342"/>
        <end position="363"/>
    </location>
</feature>
<feature type="compositionally biased region" description="Polar residues" evidence="7">
    <location>
        <begin position="872"/>
        <end position="882"/>
    </location>
</feature>
<feature type="compositionally biased region" description="Pro residues" evidence="7">
    <location>
        <begin position="66"/>
        <end position="75"/>
    </location>
</feature>
<keyword evidence="5" id="KW-0539">Nucleus</keyword>
<reference evidence="9" key="2">
    <citation type="submission" date="2021-10" db="EMBL/GenBank/DDBJ databases">
        <title>Phylogenomics reveals ancestral predisposition of the termite-cultivated fungus Termitomyces towards a domesticated lifestyle.</title>
        <authorList>
            <person name="Auxier B."/>
            <person name="Grum-Grzhimaylo A."/>
            <person name="Cardenas M.E."/>
            <person name="Lodge J.D."/>
            <person name="Laessoe T."/>
            <person name="Pedersen O."/>
            <person name="Smith M.E."/>
            <person name="Kuyper T.W."/>
            <person name="Franco-Molano E.A."/>
            <person name="Baroni T.J."/>
            <person name="Aanen D.K."/>
        </authorList>
    </citation>
    <scope>NUCLEOTIDE SEQUENCE</scope>
    <source>
        <strain evidence="9">AP01</strain>
        <tissue evidence="9">Mycelium</tissue>
    </source>
</reference>
<sequence>MNKNPFVPQPSYTPQQPPLPPGPPPPQPTQPDYSAYWAAAAAAQHQQPHAQPPAVPQYNPQWTAPQPQPPRPPPEQSALYANYGYGTQWQRQQQQQQLQQLQAQQYHHPPPVAQPPSQPPAQPGYNPYQPTAGYPQQYVPQTIAGPPQPMAQAPYPHPQAQQTQPQFFPPHLQQQQQQQPQQQRHHMQHSPPQHLPPAKRQRFDGPNPNRHSQNQHHVAPPQPQFQAPPPPPPQNMGPFVGPQGPGRGGAPQGMNHMGMSGGRGGMHGGRGGPVGGQRGRGAPITGPRGGVAPGRGRGGGSGFIGGNVSGPTGPRGGGSSGSLRGHGSRGNFGGNKDYQNRRGGGSGGSYNQGGSFRGRGGQHAGPSRTRHDTSFGSRDGQSSSYGSVGKKDENRRTLTDFKIVGLEIRDISWTWGVLPASANVEAIEEDPVEPSHPSEAAMKEETMDEDTTILHDASDGTLDGALATQPSTQTDEGAVDTEDAPITAPASKEPPTAPSSDVNAHTPPPSRIRIYFHTPVTADDSRPIPHNASPSFTFGSTPSDSRKGKRKKLEDDDGDMEEERARPPPPQLSGISDDRSSVTPSVAHTEAASESDWLMAAIVEGEDDPEAEHEVNHAHEAENEDEDDQDRLHVSKIVDPDEHDDNIDTPSQSPAKAQSQPLPPNPDDNGMPSDVDMWAADGGAASVELAAPEAQAEHDASAVENGSPVDYERPEEAPATVPEPLVVEAAEELITDVGGDPIVTEQGPVILTLAEAATAPSKPPPPPESSVPDSIASSQHASSVSSVGGQAADANHVGLPATQVPTPNSNAKPPLSPSSVAGAIKTLLSVSSDSTLIDIGYGESTPVVPSDDADVTLKHGSELTTDNRDETQSQLNDDSSTQELDHLLEPPLSPPSSNTLLSTSSTSTFGDSPTVPVRPEGKTGKTPSANRLSISYAGGNRRLVVDAEVVESFKLLRQEGRIEVLLNIAKEGDDGLKGILVEGLSDLTKSYLPLQTICDDSESDSTLPPFSKVQIPSTLTLLVHLDTARPLSEPKWAKSGDIQEWLKSMFGRMFWVAGDAAEGWEKKIQVVDPDPPPTIWTVLDGWAVNSPAGVLNERQRFLKTHMTETDNILEILLRLVRGERATASYQSGPAISAPSISGPLLSALSQGSAHGAQQTHVSLAVLAIFRMAVEYAQKALGDAKGKGEVEERVGEIIRCLPSHLVYKSLDGIFKEWRFRNTYDSDNTVFSPQGRLHQVEYALEAVKQGSAAVGLRSKTHSVLLALKRSTGELASYQQKMFRIDDHVGIAIAGLTSDARVLSNFMRQQAMSSKMVFNRPVPVNRLVTAIADKAQVNTQEYGRRPYGVGFLVIGQDQTGPHLYEFSPSGNSYEYFAMSIGARSQSAKTYLEKHYESFEDASLEDLIRHGLHALRETLQQDKELNVNNTSIGIVGPASAHENSVPPTGPFRILEGDSVQPFLDTMVAKDTGAAPAPAAAQGEDVQMAE</sequence>
<evidence type="ECO:0000256" key="4">
    <source>
        <dbReference type="ARBA" id="ARBA00022942"/>
    </source>
</evidence>
<dbReference type="Pfam" id="PF00227">
    <property type="entry name" value="Proteasome"/>
    <property type="match status" value="1"/>
</dbReference>
<dbReference type="SUPFAM" id="SSF56235">
    <property type="entry name" value="N-terminal nucleophile aminohydrolases (Ntn hydrolases)"/>
    <property type="match status" value="1"/>
</dbReference>
<feature type="compositionally biased region" description="Low complexity" evidence="7">
    <location>
        <begin position="38"/>
        <end position="49"/>
    </location>
</feature>
<dbReference type="PROSITE" id="PS51475">
    <property type="entry name" value="PROTEASOME_ALPHA_2"/>
    <property type="match status" value="1"/>
</dbReference>
<feature type="compositionally biased region" description="Gly residues" evidence="7">
    <location>
        <begin position="287"/>
        <end position="320"/>
    </location>
</feature>
<protein>
    <recommendedName>
        <fullName evidence="8">Proteasome alpha-type subunits domain-containing protein</fullName>
    </recommendedName>
</protein>
<dbReference type="OrthoDB" id="431557at2759"/>
<feature type="compositionally biased region" description="Low complexity" evidence="7">
    <location>
        <begin position="88"/>
        <end position="107"/>
    </location>
</feature>
<dbReference type="Pfam" id="PF10584">
    <property type="entry name" value="Proteasome_A_N"/>
    <property type="match status" value="1"/>
</dbReference>
<reference evidence="9" key="1">
    <citation type="submission" date="2020-07" db="EMBL/GenBank/DDBJ databases">
        <authorList>
            <person name="Nieuwenhuis M."/>
            <person name="Van De Peppel L.J.J."/>
        </authorList>
    </citation>
    <scope>NUCLEOTIDE SEQUENCE</scope>
    <source>
        <strain evidence="9">AP01</strain>
        <tissue evidence="9">Mycelium</tissue>
    </source>
</reference>
<feature type="compositionally biased region" description="Gly residues" evidence="7">
    <location>
        <begin position="259"/>
        <end position="279"/>
    </location>
</feature>
<proteinExistence type="inferred from homology"/>
<gene>
    <name evidence="9" type="ORF">DXG03_008161</name>
</gene>
<dbReference type="InterPro" id="IPR029055">
    <property type="entry name" value="Ntn_hydrolases_N"/>
</dbReference>
<dbReference type="InterPro" id="IPR001353">
    <property type="entry name" value="Proteasome_sua/b"/>
</dbReference>
<evidence type="ECO:0000256" key="1">
    <source>
        <dbReference type="ARBA" id="ARBA00004123"/>
    </source>
</evidence>